<dbReference type="Proteomes" id="UP000226431">
    <property type="component" value="Unassembled WGS sequence"/>
</dbReference>
<evidence type="ECO:0000256" key="1">
    <source>
        <dbReference type="SAM" id="MobiDB-lite"/>
    </source>
</evidence>
<gene>
    <name evidence="2" type="ORF">CDD80_2994</name>
</gene>
<dbReference type="STRING" id="2004952.A0A2C5Z5B7"/>
<organism evidence="2 3">
    <name type="scientific">Ophiocordyceps camponoti-rufipedis</name>
    <dbReference type="NCBI Taxonomy" id="2004952"/>
    <lineage>
        <taxon>Eukaryota</taxon>
        <taxon>Fungi</taxon>
        <taxon>Dikarya</taxon>
        <taxon>Ascomycota</taxon>
        <taxon>Pezizomycotina</taxon>
        <taxon>Sordariomycetes</taxon>
        <taxon>Hypocreomycetidae</taxon>
        <taxon>Hypocreales</taxon>
        <taxon>Ophiocordycipitaceae</taxon>
        <taxon>Ophiocordyceps</taxon>
    </lineage>
</organism>
<protein>
    <recommendedName>
        <fullName evidence="4">F-box domain-containing protein</fullName>
    </recommendedName>
</protein>
<dbReference type="OrthoDB" id="5345494at2759"/>
<sequence>MSRAIVIGQPRPEPEIKPPPPLFDTLHNSLVLANVVPYLPLSAVLNLAATDKAFRALVYRTPGVFRHIDLSRLRRAQLQLDEIDHVVEIWRSPRLDESLTEDDFYSGPLRGVLSNLRRRDIFHGVQTLVLDGLSVTAELCHDLINDGSLAIRILSVRDVTNLNHGKLRAALRYACRKSRPDSDPKLRALYVFGPKESPPLQAPQPDGHAASVGSDWNHKSQQALTSSLRRDGDAWWIKHGRIMTRPISPEWADCILACEGIVAFDAVLCEGPRHLNSSAFGRSSLPGGDQSPAVATFSVSACESCGSAPEGLVQPTRSPARLPLLSPLPILSSSVQAATTPYQPCQPFVARCGDCLLGRYCFACHKWWCETCYKIPGQANDGHVVVADDSEDEGGDAPPLEGFMTAIKTEVTDRPLPTLLAMALTQPEPTWCSSAVAAFDATLIGIALDTPHDCDACIDQTQRVCRKCCGGYCIIHNEGSSASHGVSREVEALADCEVRVCHGWLFSGYGSGRRVASASGPSVIKTAMKVKTGGGGCGLDDEESV</sequence>
<reference evidence="2 3" key="1">
    <citation type="submission" date="2017-06" db="EMBL/GenBank/DDBJ databases">
        <title>Ant-infecting Ophiocordyceps genomes reveal a high diversity of potential behavioral manipulation genes and a possible major role for enterotoxins.</title>
        <authorList>
            <person name="De Bekker C."/>
            <person name="Evans H.C."/>
            <person name="Brachmann A."/>
            <person name="Hughes D.P."/>
        </authorList>
    </citation>
    <scope>NUCLEOTIDE SEQUENCE [LARGE SCALE GENOMIC DNA]</scope>
    <source>
        <strain evidence="2 3">Map16</strain>
    </source>
</reference>
<name>A0A2C5Z5B7_9HYPO</name>
<evidence type="ECO:0008006" key="4">
    <source>
        <dbReference type="Google" id="ProtNLM"/>
    </source>
</evidence>
<proteinExistence type="predicted"/>
<accession>A0A2C5Z5B7</accession>
<evidence type="ECO:0000313" key="2">
    <source>
        <dbReference type="EMBL" id="PHH74564.1"/>
    </source>
</evidence>
<dbReference type="AlphaFoldDB" id="A0A2C5Z5B7"/>
<evidence type="ECO:0000313" key="3">
    <source>
        <dbReference type="Proteomes" id="UP000226431"/>
    </source>
</evidence>
<dbReference type="EMBL" id="NJES01000266">
    <property type="protein sequence ID" value="PHH74564.1"/>
    <property type="molecule type" value="Genomic_DNA"/>
</dbReference>
<feature type="region of interest" description="Disordered" evidence="1">
    <location>
        <begin position="197"/>
        <end position="216"/>
    </location>
</feature>
<comment type="caution">
    <text evidence="2">The sequence shown here is derived from an EMBL/GenBank/DDBJ whole genome shotgun (WGS) entry which is preliminary data.</text>
</comment>
<keyword evidence="3" id="KW-1185">Reference proteome</keyword>